<gene>
    <name evidence="1" type="ORF">SAMN04488125_102489</name>
</gene>
<dbReference type="AlphaFoldDB" id="A0A1I4ARU5"/>
<proteinExistence type="predicted"/>
<organism evidence="1 2">
    <name type="scientific">Methylorubrum salsuginis</name>
    <dbReference type="NCBI Taxonomy" id="414703"/>
    <lineage>
        <taxon>Bacteria</taxon>
        <taxon>Pseudomonadati</taxon>
        <taxon>Pseudomonadota</taxon>
        <taxon>Alphaproteobacteria</taxon>
        <taxon>Hyphomicrobiales</taxon>
        <taxon>Methylobacteriaceae</taxon>
        <taxon>Methylorubrum</taxon>
    </lineage>
</organism>
<dbReference type="EMBL" id="FOSV01000002">
    <property type="protein sequence ID" value="SFK58366.1"/>
    <property type="molecule type" value="Genomic_DNA"/>
</dbReference>
<dbReference type="Pfam" id="PF13835">
    <property type="entry name" value="DUF4194"/>
    <property type="match status" value="1"/>
</dbReference>
<accession>A0A1I4ARU5</accession>
<evidence type="ECO:0000313" key="2">
    <source>
        <dbReference type="Proteomes" id="UP000198804"/>
    </source>
</evidence>
<sequence length="215" mass="23741">MLDAFRAILDGDEPPPPGSPAPSEEELTRALQVMLKGQCVYAATPGIGRSYELARHYAPFFRDYFACLGYRFEVAHRDQMVFLSLPPDGVRHDAQGERLRKDETLVLLALRLAYEEGLRDSRVATDGTVECTTDDIADSIRSAARSDPPDETRLIEILRLFARKGALRLGERDRLERVTPLTVMPGIAVLSPDAWMDQVRAWAAAGDGRGEGKGG</sequence>
<name>A0A1I4ARU5_9HYPH</name>
<keyword evidence="2" id="KW-1185">Reference proteome</keyword>
<dbReference type="STRING" id="414703.SAMN04488125_102489"/>
<evidence type="ECO:0000313" key="1">
    <source>
        <dbReference type="EMBL" id="SFK58366.1"/>
    </source>
</evidence>
<protein>
    <recommendedName>
        <fullName evidence="3">DUF4194 domain-containing protein</fullName>
    </recommendedName>
</protein>
<dbReference type="Proteomes" id="UP000198804">
    <property type="component" value="Unassembled WGS sequence"/>
</dbReference>
<reference evidence="2" key="1">
    <citation type="submission" date="2016-10" db="EMBL/GenBank/DDBJ databases">
        <authorList>
            <person name="Varghese N."/>
            <person name="Submissions S."/>
        </authorList>
    </citation>
    <scope>NUCLEOTIDE SEQUENCE [LARGE SCALE GENOMIC DNA]</scope>
    <source>
        <strain evidence="2">CGMCC 1.6474</strain>
    </source>
</reference>
<dbReference type="InterPro" id="IPR025449">
    <property type="entry name" value="JetB"/>
</dbReference>
<dbReference type="OrthoDB" id="7903983at2"/>
<evidence type="ECO:0008006" key="3">
    <source>
        <dbReference type="Google" id="ProtNLM"/>
    </source>
</evidence>
<dbReference type="RefSeq" id="WP_091942629.1">
    <property type="nucleotide sequence ID" value="NZ_FOSV01000002.1"/>
</dbReference>